<dbReference type="RefSeq" id="WP_192031285.1">
    <property type="nucleotide sequence ID" value="NZ_JACYTR010000068.1"/>
</dbReference>
<feature type="transmembrane region" description="Helical" evidence="1">
    <location>
        <begin position="81"/>
        <end position="102"/>
    </location>
</feature>
<evidence type="ECO:0000313" key="2">
    <source>
        <dbReference type="EMBL" id="MBD8527865.1"/>
    </source>
</evidence>
<evidence type="ECO:0000256" key="1">
    <source>
        <dbReference type="SAM" id="Phobius"/>
    </source>
</evidence>
<feature type="transmembrane region" description="Helical" evidence="1">
    <location>
        <begin position="109"/>
        <end position="130"/>
    </location>
</feature>
<organism evidence="2 3">
    <name type="scientific">Pseudomarimonas arenosa</name>
    <dbReference type="NCBI Taxonomy" id="2774145"/>
    <lineage>
        <taxon>Bacteria</taxon>
        <taxon>Pseudomonadati</taxon>
        <taxon>Pseudomonadota</taxon>
        <taxon>Gammaproteobacteria</taxon>
        <taxon>Lysobacterales</taxon>
        <taxon>Lysobacteraceae</taxon>
        <taxon>Pseudomarimonas</taxon>
    </lineage>
</organism>
<evidence type="ECO:0008006" key="4">
    <source>
        <dbReference type="Google" id="ProtNLM"/>
    </source>
</evidence>
<dbReference type="Proteomes" id="UP000613768">
    <property type="component" value="Unassembled WGS sequence"/>
</dbReference>
<reference evidence="2 3" key="1">
    <citation type="submission" date="2020-09" db="EMBL/GenBank/DDBJ databases">
        <title>Pseudoxanthomonas sp. CAU 1598 isolated from sand of Yaerae Beach.</title>
        <authorList>
            <person name="Kim W."/>
        </authorList>
    </citation>
    <scope>NUCLEOTIDE SEQUENCE [LARGE SCALE GENOMIC DNA]</scope>
    <source>
        <strain evidence="2 3">CAU 1598</strain>
    </source>
</reference>
<comment type="caution">
    <text evidence="2">The sequence shown here is derived from an EMBL/GenBank/DDBJ whole genome shotgun (WGS) entry which is preliminary data.</text>
</comment>
<keyword evidence="1" id="KW-1133">Transmembrane helix</keyword>
<dbReference type="AlphaFoldDB" id="A0AAW3ZNZ6"/>
<gene>
    <name evidence="2" type="ORF">IFO71_19130</name>
</gene>
<keyword evidence="1" id="KW-0472">Membrane</keyword>
<sequence>MFLLVYRPTAAQYGVRGRNMLSLNMKPILALFWAWIALNLVLWGVSLSDGSTLEAMRSAVDISGADTSDPNFDREAMAESFVWISFAYFFISTAIGAVLVHLTAKEKRWAAYCLVVGAIWWCYETVSFPFATSEMYPGQIDAGSWAMAFLGGVVWVAIFLLAVRVIRTRPLTTYSS</sequence>
<feature type="transmembrane region" description="Helical" evidence="1">
    <location>
        <begin position="142"/>
        <end position="166"/>
    </location>
</feature>
<keyword evidence="1" id="KW-0812">Transmembrane</keyword>
<proteinExistence type="predicted"/>
<dbReference type="EMBL" id="JACYTR010000068">
    <property type="protein sequence ID" value="MBD8527865.1"/>
    <property type="molecule type" value="Genomic_DNA"/>
</dbReference>
<accession>A0AAW3ZNZ6</accession>
<feature type="transmembrane region" description="Helical" evidence="1">
    <location>
        <begin position="28"/>
        <end position="46"/>
    </location>
</feature>
<evidence type="ECO:0000313" key="3">
    <source>
        <dbReference type="Proteomes" id="UP000613768"/>
    </source>
</evidence>
<name>A0AAW3ZNZ6_9GAMM</name>
<protein>
    <recommendedName>
        <fullName evidence="4">DUF2569 domain-containing protein</fullName>
    </recommendedName>
</protein>
<keyword evidence="3" id="KW-1185">Reference proteome</keyword>